<dbReference type="InterPro" id="IPR011717">
    <property type="entry name" value="TPR-4"/>
</dbReference>
<dbReference type="STRING" id="349521.HCH_04092"/>
<evidence type="ECO:0000256" key="1">
    <source>
        <dbReference type="ARBA" id="ARBA00022737"/>
    </source>
</evidence>
<gene>
    <name evidence="4" type="ordered locus">HCH_04092</name>
</gene>
<protein>
    <submittedName>
        <fullName evidence="4">FOG: TPR repeat</fullName>
    </submittedName>
</protein>
<dbReference type="PANTHER" id="PTHR45586">
    <property type="entry name" value="TPR REPEAT-CONTAINING PROTEIN PA4667"/>
    <property type="match status" value="1"/>
</dbReference>
<dbReference type="Pfam" id="PF14559">
    <property type="entry name" value="TPR_19"/>
    <property type="match status" value="2"/>
</dbReference>
<dbReference type="InterPro" id="IPR051012">
    <property type="entry name" value="CellSynth/LPSAsmb/PSIAsmb"/>
</dbReference>
<accession>Q2SEX0</accession>
<reference evidence="4 5" key="1">
    <citation type="journal article" date="2005" name="Nucleic Acids Res.">
        <title>Genomic blueprint of Hahella chejuensis, a marine microbe producing an algicidal agent.</title>
        <authorList>
            <person name="Jeong H."/>
            <person name="Yim J.H."/>
            <person name="Lee C."/>
            <person name="Choi S.-H."/>
            <person name="Park Y.K."/>
            <person name="Yoon S.H."/>
            <person name="Hur C.-G."/>
            <person name="Kang H.-Y."/>
            <person name="Kim D."/>
            <person name="Lee H.H."/>
            <person name="Park K.H."/>
            <person name="Park S.-H."/>
            <person name="Park H.-S."/>
            <person name="Lee H.K."/>
            <person name="Oh T.K."/>
            <person name="Kim J.F."/>
        </authorList>
    </citation>
    <scope>NUCLEOTIDE SEQUENCE [LARGE SCALE GENOMIC DNA]</scope>
    <source>
        <strain evidence="4 5">KCTC 2396</strain>
    </source>
</reference>
<sequence>MSVSDLAEKIARLKRFLEQDENNLNLLLDLGRALHENGQPEDAVPLFDRALKIAADHPQAIYERSMVMITLGRVDEAIAGFSQLKTAGLSHPSISYNLGYCYLLQSAPDKAVVELSEHIEEPGKNPGYALILARAYYAMGDLPEVERFANLAISLQPNFSEAKAVLAMCLQDNEDFDKAIRVAEEVLAQEPDNAEALGVKAYCSLNALDLSTAAQSFDAMIQAKPKSGRGWVGKGLLEMQQGDLAAAEGALKKGLENMPGHIGSWNVLAWCQILQGRMQEAEESLRRASEIDDRFGETYGALAVIKALTHDYAEARLLARKATRLDKDSFSGHFARALCDQGENNPEQAQQIMHRLMNAPIDDKGRKLIDILPQFIRH</sequence>
<dbReference type="HOGENOM" id="CLU_061380_0_0_6"/>
<dbReference type="EMBL" id="CP000155">
    <property type="protein sequence ID" value="ABC30804.1"/>
    <property type="molecule type" value="Genomic_DNA"/>
</dbReference>
<proteinExistence type="predicted"/>
<dbReference type="SUPFAM" id="SSF48452">
    <property type="entry name" value="TPR-like"/>
    <property type="match status" value="2"/>
</dbReference>
<feature type="repeat" description="TPR" evidence="3">
    <location>
        <begin position="24"/>
        <end position="57"/>
    </location>
</feature>
<dbReference type="Gene3D" id="1.25.40.10">
    <property type="entry name" value="Tetratricopeptide repeat domain"/>
    <property type="match status" value="2"/>
</dbReference>
<dbReference type="InterPro" id="IPR011990">
    <property type="entry name" value="TPR-like_helical_dom_sf"/>
</dbReference>
<feature type="repeat" description="TPR" evidence="3">
    <location>
        <begin position="160"/>
        <end position="193"/>
    </location>
</feature>
<dbReference type="OrthoDB" id="5915006at2"/>
<dbReference type="InterPro" id="IPR019734">
    <property type="entry name" value="TPR_rpt"/>
</dbReference>
<dbReference type="PANTHER" id="PTHR45586:SF1">
    <property type="entry name" value="LIPOPOLYSACCHARIDE ASSEMBLY PROTEIN B"/>
    <property type="match status" value="1"/>
</dbReference>
<name>Q2SEX0_HAHCH</name>
<evidence type="ECO:0000256" key="2">
    <source>
        <dbReference type="ARBA" id="ARBA00022803"/>
    </source>
</evidence>
<evidence type="ECO:0000313" key="4">
    <source>
        <dbReference type="EMBL" id="ABC30804.1"/>
    </source>
</evidence>
<dbReference type="Pfam" id="PF13432">
    <property type="entry name" value="TPR_16"/>
    <property type="match status" value="1"/>
</dbReference>
<evidence type="ECO:0000313" key="5">
    <source>
        <dbReference type="Proteomes" id="UP000000238"/>
    </source>
</evidence>
<dbReference type="AlphaFoldDB" id="Q2SEX0"/>
<keyword evidence="5" id="KW-1185">Reference proteome</keyword>
<dbReference type="SMART" id="SM00028">
    <property type="entry name" value="TPR"/>
    <property type="match status" value="7"/>
</dbReference>
<organism evidence="4 5">
    <name type="scientific">Hahella chejuensis (strain KCTC 2396)</name>
    <dbReference type="NCBI Taxonomy" id="349521"/>
    <lineage>
        <taxon>Bacteria</taxon>
        <taxon>Pseudomonadati</taxon>
        <taxon>Pseudomonadota</taxon>
        <taxon>Gammaproteobacteria</taxon>
        <taxon>Oceanospirillales</taxon>
        <taxon>Hahellaceae</taxon>
        <taxon>Hahella</taxon>
    </lineage>
</organism>
<keyword evidence="1" id="KW-0677">Repeat</keyword>
<keyword evidence="2 3" id="KW-0802">TPR repeat</keyword>
<dbReference type="Proteomes" id="UP000000238">
    <property type="component" value="Chromosome"/>
</dbReference>
<dbReference type="KEGG" id="hch:HCH_04092"/>
<dbReference type="GO" id="GO:0042802">
    <property type="term" value="F:identical protein binding"/>
    <property type="evidence" value="ECO:0007669"/>
    <property type="project" value="InterPro"/>
</dbReference>
<dbReference type="PROSITE" id="PS50005">
    <property type="entry name" value="TPR"/>
    <property type="match status" value="2"/>
</dbReference>
<dbReference type="Pfam" id="PF07721">
    <property type="entry name" value="TPR_4"/>
    <property type="match status" value="1"/>
</dbReference>
<dbReference type="eggNOG" id="COG0457">
    <property type="taxonomic scope" value="Bacteria"/>
</dbReference>
<evidence type="ECO:0000256" key="3">
    <source>
        <dbReference type="PROSITE-ProRule" id="PRU00339"/>
    </source>
</evidence>
<dbReference type="RefSeq" id="WP_011397871.1">
    <property type="nucleotide sequence ID" value="NC_007645.1"/>
</dbReference>